<dbReference type="Proteomes" id="UP001596505">
    <property type="component" value="Unassembled WGS sequence"/>
</dbReference>
<evidence type="ECO:0000313" key="2">
    <source>
        <dbReference type="Proteomes" id="UP001596505"/>
    </source>
</evidence>
<evidence type="ECO:0008006" key="3">
    <source>
        <dbReference type="Google" id="ProtNLM"/>
    </source>
</evidence>
<proteinExistence type="predicted"/>
<comment type="caution">
    <text evidence="1">The sequence shown here is derived from an EMBL/GenBank/DDBJ whole genome shotgun (WGS) entry which is preliminary data.</text>
</comment>
<accession>A0ABW2PUX7</accession>
<dbReference type="PANTHER" id="PTHR39179:SF3">
    <property type="entry name" value="COTS-RELATED PROTEIN"/>
    <property type="match status" value="1"/>
</dbReference>
<protein>
    <recommendedName>
        <fullName evidence="3">Spore coat protein YsxE</fullName>
    </recommendedName>
</protein>
<gene>
    <name evidence="1" type="ORF">ACFQRG_09415</name>
</gene>
<organism evidence="1 2">
    <name type="scientific">Scopulibacillus cellulosilyticus</name>
    <dbReference type="NCBI Taxonomy" id="2665665"/>
    <lineage>
        <taxon>Bacteria</taxon>
        <taxon>Bacillati</taxon>
        <taxon>Bacillota</taxon>
        <taxon>Bacilli</taxon>
        <taxon>Bacillales</taxon>
        <taxon>Sporolactobacillaceae</taxon>
        <taxon>Scopulibacillus</taxon>
    </lineage>
</organism>
<dbReference type="InterPro" id="IPR011009">
    <property type="entry name" value="Kinase-like_dom_sf"/>
</dbReference>
<dbReference type="RefSeq" id="WP_380965643.1">
    <property type="nucleotide sequence ID" value="NZ_JBHTCO010000011.1"/>
</dbReference>
<dbReference type="Gene3D" id="3.30.200.20">
    <property type="entry name" value="Phosphorylase Kinase, domain 1"/>
    <property type="match status" value="1"/>
</dbReference>
<dbReference type="EMBL" id="JBHTCO010000011">
    <property type="protein sequence ID" value="MFC7393183.1"/>
    <property type="molecule type" value="Genomic_DNA"/>
</dbReference>
<name>A0ABW2PUX7_9BACL</name>
<reference evidence="2" key="1">
    <citation type="journal article" date="2019" name="Int. J. Syst. Evol. Microbiol.">
        <title>The Global Catalogue of Microorganisms (GCM) 10K type strain sequencing project: providing services to taxonomists for standard genome sequencing and annotation.</title>
        <authorList>
            <consortium name="The Broad Institute Genomics Platform"/>
            <consortium name="The Broad Institute Genome Sequencing Center for Infectious Disease"/>
            <person name="Wu L."/>
            <person name="Ma J."/>
        </authorList>
    </citation>
    <scope>NUCLEOTIDE SEQUENCE [LARGE SCALE GENOMIC DNA]</scope>
    <source>
        <strain evidence="2">CGMCC 1.16305</strain>
    </source>
</reference>
<keyword evidence="2" id="KW-1185">Reference proteome</keyword>
<evidence type="ECO:0000313" key="1">
    <source>
        <dbReference type="EMBL" id="MFC7393183.1"/>
    </source>
</evidence>
<dbReference type="PANTHER" id="PTHR39179">
    <property type="entry name" value="SPORE COAT PROTEIN I"/>
    <property type="match status" value="1"/>
</dbReference>
<dbReference type="InterPro" id="IPR047175">
    <property type="entry name" value="CotS-like"/>
</dbReference>
<sequence>MTTAAEENELSRVLFHYDFTPAHIEQRNSIIKIETFRGIFALKGTPMSASKQQSFLAARNALTSRSLSALPILPNKYGDHFINSESQCYYLMPWINETTTDLHVKYERLIDAAAALHSGTVQTVRKNKEETETFYQQIMDRWQRRKEFYERFADFAEHRIYPSPFEQYYLTTFVQLMREHEQMKNVLDQWSQANAESEEDRIVLCHRQLLPEHLLIENEQNYLISLEHVQPDRPASDLVFLLKRANKDLRFDEEQCHQMIQRYLSQFPLSSQERLLLRGMIHQTNEFHQILVDYIERTDRTGDITFVERWSKTLSVFEGIYHLDKVLDQTEEPGQSKSTP</sequence>
<dbReference type="Gene3D" id="3.90.1200.10">
    <property type="match status" value="1"/>
</dbReference>
<dbReference type="SUPFAM" id="SSF56112">
    <property type="entry name" value="Protein kinase-like (PK-like)"/>
    <property type="match status" value="1"/>
</dbReference>